<dbReference type="Proteomes" id="UP000054928">
    <property type="component" value="Unassembled WGS sequence"/>
</dbReference>
<dbReference type="GeneID" id="36396526"/>
<keyword evidence="2" id="KW-1185">Reference proteome</keyword>
<dbReference type="EMBL" id="CCYD01001551">
    <property type="protein sequence ID" value="CEG45153.1"/>
    <property type="molecule type" value="Genomic_DNA"/>
</dbReference>
<evidence type="ECO:0000313" key="1">
    <source>
        <dbReference type="EMBL" id="CEG45153.1"/>
    </source>
</evidence>
<dbReference type="AlphaFoldDB" id="A0A0P1AWT8"/>
<proteinExistence type="predicted"/>
<reference evidence="2" key="1">
    <citation type="submission" date="2014-09" db="EMBL/GenBank/DDBJ databases">
        <authorList>
            <person name="Sharma Rahul"/>
            <person name="Thines Marco"/>
        </authorList>
    </citation>
    <scope>NUCLEOTIDE SEQUENCE [LARGE SCALE GENOMIC DNA]</scope>
</reference>
<protein>
    <submittedName>
        <fullName evidence="1">Uncharacterized protein</fullName>
    </submittedName>
</protein>
<accession>A0A0P1AWT8</accession>
<dbReference type="OrthoDB" id="167673at2759"/>
<dbReference type="RefSeq" id="XP_024581522.1">
    <property type="nucleotide sequence ID" value="XM_024715866.1"/>
</dbReference>
<sequence length="197" mass="22311">MPEEVKQMATKRLNLVAIEEMKPILVENSKPVPIENLELPIAKRIKGDTMGRSCPFCSNKKQVAASCSNQSCKKCCLAREKICPTHPKEVEKSEAMITEFKKRVLRNEFREPNFHYYGETVTIFCVRDFFQSKKLSQGVLNDQGRAERVSGSTCSRRKKRKAVNPEIKKLIASALGKIDFKSNNSDALKRNAVTDTN</sequence>
<evidence type="ECO:0000313" key="2">
    <source>
        <dbReference type="Proteomes" id="UP000054928"/>
    </source>
</evidence>
<dbReference type="OMA" id="REPNFHY"/>
<organism evidence="1 2">
    <name type="scientific">Plasmopara halstedii</name>
    <name type="common">Downy mildew of sunflower</name>
    <dbReference type="NCBI Taxonomy" id="4781"/>
    <lineage>
        <taxon>Eukaryota</taxon>
        <taxon>Sar</taxon>
        <taxon>Stramenopiles</taxon>
        <taxon>Oomycota</taxon>
        <taxon>Peronosporomycetes</taxon>
        <taxon>Peronosporales</taxon>
        <taxon>Peronosporaceae</taxon>
        <taxon>Plasmopara</taxon>
    </lineage>
</organism>
<name>A0A0P1AWT8_PLAHL</name>